<dbReference type="Pfam" id="PF22481">
    <property type="entry name" value="DUF6985"/>
    <property type="match status" value="1"/>
</dbReference>
<dbReference type="Proteomes" id="UP000219775">
    <property type="component" value="Unassembled WGS sequence"/>
</dbReference>
<organism evidence="2 3">
    <name type="scientific">Bacillus pseudomycoides</name>
    <dbReference type="NCBI Taxonomy" id="64104"/>
    <lineage>
        <taxon>Bacteria</taxon>
        <taxon>Bacillati</taxon>
        <taxon>Bacillota</taxon>
        <taxon>Bacilli</taxon>
        <taxon>Bacillales</taxon>
        <taxon>Bacillaceae</taxon>
        <taxon>Bacillus</taxon>
        <taxon>Bacillus cereus group</taxon>
    </lineage>
</organism>
<accession>A0A2B5HWA4</accession>
<sequence length="213" mass="25582">MVLYKVDNFKFSEEYDYWDGSINVNCSISFFKQKNIEIDGYLENNQPLTKEAYNTLCYLKEHFDIIYENILNALFELQFKDLMSYEIYNENDHSFSPITFNSMEEIHPYLGTPTFEILPNYTKDNYAYFAISFHKDCLLSIEHGLTALFFKNDMIDIQPSDSYCMLQMLMDYEEDCSKWQKDFWLVCFELTKNNLCNLFEEKELVRSKWLKSK</sequence>
<reference evidence="2 3" key="1">
    <citation type="submission" date="2017-09" db="EMBL/GenBank/DDBJ databases">
        <title>Large-scale bioinformatics analysis of Bacillus genomes uncovers conserved roles of natural products in bacterial physiology.</title>
        <authorList>
            <consortium name="Agbiome Team Llc"/>
            <person name="Bleich R.M."/>
            <person name="Grubbs K.J."/>
            <person name="Santa Maria K.C."/>
            <person name="Allen S.E."/>
            <person name="Farag S."/>
            <person name="Shank E.A."/>
            <person name="Bowers A."/>
        </authorList>
    </citation>
    <scope>NUCLEOTIDE SEQUENCE [LARGE SCALE GENOMIC DNA]</scope>
    <source>
        <strain evidence="2 3">AFS009893</strain>
    </source>
</reference>
<feature type="domain" description="DUF6985" evidence="1">
    <location>
        <begin position="14"/>
        <end position="162"/>
    </location>
</feature>
<dbReference type="RefSeq" id="WP_097848635.1">
    <property type="nucleotide sequence ID" value="NZ_NUBH01000073.1"/>
</dbReference>
<dbReference type="AlphaFoldDB" id="A0A2B5HWA4"/>
<comment type="caution">
    <text evidence="2">The sequence shown here is derived from an EMBL/GenBank/DDBJ whole genome shotgun (WGS) entry which is preliminary data.</text>
</comment>
<proteinExistence type="predicted"/>
<evidence type="ECO:0000259" key="1">
    <source>
        <dbReference type="Pfam" id="PF22481"/>
    </source>
</evidence>
<name>A0A2B5HWA4_9BACI</name>
<evidence type="ECO:0000313" key="3">
    <source>
        <dbReference type="Proteomes" id="UP000219775"/>
    </source>
</evidence>
<evidence type="ECO:0000313" key="2">
    <source>
        <dbReference type="EMBL" id="PEM66476.1"/>
    </source>
</evidence>
<protein>
    <recommendedName>
        <fullName evidence="1">DUF6985 domain-containing protein</fullName>
    </recommendedName>
</protein>
<dbReference type="EMBL" id="NUDP01000091">
    <property type="protein sequence ID" value="PEM66476.1"/>
    <property type="molecule type" value="Genomic_DNA"/>
</dbReference>
<gene>
    <name evidence="2" type="ORF">CN613_22695</name>
</gene>
<dbReference type="InterPro" id="IPR054254">
    <property type="entry name" value="DUF6985"/>
</dbReference>